<dbReference type="EMBL" id="AP014548">
    <property type="protein sequence ID" value="BAO54738.1"/>
    <property type="molecule type" value="Genomic_DNA"/>
</dbReference>
<dbReference type="KEGG" id="nmf:NMS_0729"/>
<organism evidence="2 3">
    <name type="scientific">Nonlabens marinus S1-08</name>
    <dbReference type="NCBI Taxonomy" id="1454201"/>
    <lineage>
        <taxon>Bacteria</taxon>
        <taxon>Pseudomonadati</taxon>
        <taxon>Bacteroidota</taxon>
        <taxon>Flavobacteriia</taxon>
        <taxon>Flavobacteriales</taxon>
        <taxon>Flavobacteriaceae</taxon>
        <taxon>Nonlabens</taxon>
    </lineage>
</organism>
<dbReference type="SUPFAM" id="SSF82153">
    <property type="entry name" value="FAS1 domain"/>
    <property type="match status" value="1"/>
</dbReference>
<gene>
    <name evidence="2" type="ORF">NMS_0729</name>
</gene>
<dbReference type="HOGENOM" id="CLU_031281_4_1_10"/>
<dbReference type="AlphaFoldDB" id="W8VUN6"/>
<dbReference type="STRING" id="1454201.NMS_0729"/>
<keyword evidence="3" id="KW-1185">Reference proteome</keyword>
<dbReference type="Gene3D" id="2.30.180.10">
    <property type="entry name" value="FAS1 domain"/>
    <property type="match status" value="1"/>
</dbReference>
<evidence type="ECO:0000313" key="2">
    <source>
        <dbReference type="EMBL" id="BAO54738.1"/>
    </source>
</evidence>
<accession>W8VUN6</accession>
<dbReference type="PANTHER" id="PTHR10900:SF77">
    <property type="entry name" value="FI19380P1"/>
    <property type="match status" value="1"/>
</dbReference>
<dbReference type="InterPro" id="IPR000782">
    <property type="entry name" value="FAS1_domain"/>
</dbReference>
<dbReference type="FunFam" id="2.30.180.10:FF:000019">
    <property type="entry name" value="Cell surface lipoprotein"/>
    <property type="match status" value="1"/>
</dbReference>
<dbReference type="SMART" id="SM00554">
    <property type="entry name" value="FAS1"/>
    <property type="match status" value="1"/>
</dbReference>
<dbReference type="Proteomes" id="UP000031760">
    <property type="component" value="Chromosome"/>
</dbReference>
<evidence type="ECO:0000313" key="3">
    <source>
        <dbReference type="Proteomes" id="UP000031760"/>
    </source>
</evidence>
<dbReference type="InterPro" id="IPR036378">
    <property type="entry name" value="FAS1_dom_sf"/>
</dbReference>
<dbReference type="Pfam" id="PF02469">
    <property type="entry name" value="Fasciclin"/>
    <property type="match status" value="1"/>
</dbReference>
<reference evidence="2 3" key="1">
    <citation type="journal article" date="2014" name="Proc. Natl. Acad. Sci. U.S.A.">
        <title>Functional characterization of flavobacteria rhodopsins reveals a unique class of light-driven chloride pump in bacteria.</title>
        <authorList>
            <person name="Yoshizawa S."/>
            <person name="Kumagai Y."/>
            <person name="Kim H."/>
            <person name="Ogura Y."/>
            <person name="Hayashi T."/>
            <person name="Iwasaki W."/>
            <person name="DeLong E.F."/>
            <person name="Kogure K."/>
        </authorList>
    </citation>
    <scope>NUCLEOTIDE SEQUENCE [LARGE SCALE GENOMIC DNA]</scope>
    <source>
        <strain evidence="2 3">S1-08</strain>
    </source>
</reference>
<sequence length="178" mass="18803">MFLLVGSQVSAQVETIGKPVMVGGEEMNPAKNIIENASKSKAHKTLVAAIKAAGLVETLSGAGPFTVFAPTNTAFSALPDGTLETLLKPENKEQLIQLLTFHVIPGKINSTDLIALMDKNNGRASIATIEGGKLTFYMEDGDVYLKDEKGKNAAVTIADVNQSNGVIHVIDAVLTPKK</sequence>
<dbReference type="GO" id="GO:0005615">
    <property type="term" value="C:extracellular space"/>
    <property type="evidence" value="ECO:0007669"/>
    <property type="project" value="TreeGrafter"/>
</dbReference>
<dbReference type="InterPro" id="IPR050904">
    <property type="entry name" value="Adhesion/Biosynth-related"/>
</dbReference>
<proteinExistence type="predicted"/>
<feature type="domain" description="FAS1" evidence="1">
    <location>
        <begin position="30"/>
        <end position="174"/>
    </location>
</feature>
<dbReference type="PANTHER" id="PTHR10900">
    <property type="entry name" value="PERIOSTIN-RELATED"/>
    <property type="match status" value="1"/>
</dbReference>
<name>W8VUN6_9FLAO</name>
<dbReference type="PROSITE" id="PS50213">
    <property type="entry name" value="FAS1"/>
    <property type="match status" value="1"/>
</dbReference>
<evidence type="ECO:0000259" key="1">
    <source>
        <dbReference type="PROSITE" id="PS50213"/>
    </source>
</evidence>
<protein>
    <submittedName>
        <fullName evidence="2">Secreted and surface protein containing fasciclin-like repeats</fullName>
    </submittedName>
</protein>